<dbReference type="RefSeq" id="WP_090851077.1">
    <property type="nucleotide sequence ID" value="NZ_FNJU01000002.1"/>
</dbReference>
<proteinExistence type="predicted"/>
<name>A0A1H0S3D9_9BACI</name>
<reference evidence="2" key="1">
    <citation type="submission" date="2016-10" db="EMBL/GenBank/DDBJ databases">
        <authorList>
            <person name="Varghese N."/>
            <person name="Submissions S."/>
        </authorList>
    </citation>
    <scope>NUCLEOTIDE SEQUENCE [LARGE SCALE GENOMIC DNA]</scope>
    <source>
        <strain evidence="2">IBRC-M10078</strain>
    </source>
</reference>
<sequence>MAKRKPKEIHVDKIIIHAGEVIIVDDSKKDGRWDPWLGRVQQDDVDVDVEVNAVAGDDVEVDVDVDVDSDDTPPRRPFSWI</sequence>
<protein>
    <submittedName>
        <fullName evidence="1">Uncharacterized protein</fullName>
    </submittedName>
</protein>
<dbReference type="AlphaFoldDB" id="A0A1H0S3D9"/>
<organism evidence="1 2">
    <name type="scientific">Litchfieldia salsa</name>
    <dbReference type="NCBI Taxonomy" id="930152"/>
    <lineage>
        <taxon>Bacteria</taxon>
        <taxon>Bacillati</taxon>
        <taxon>Bacillota</taxon>
        <taxon>Bacilli</taxon>
        <taxon>Bacillales</taxon>
        <taxon>Bacillaceae</taxon>
        <taxon>Litchfieldia</taxon>
    </lineage>
</organism>
<evidence type="ECO:0000313" key="1">
    <source>
        <dbReference type="EMBL" id="SDP36177.1"/>
    </source>
</evidence>
<dbReference type="EMBL" id="FNJU01000002">
    <property type="protein sequence ID" value="SDP36177.1"/>
    <property type="molecule type" value="Genomic_DNA"/>
</dbReference>
<dbReference type="Proteomes" id="UP000199159">
    <property type="component" value="Unassembled WGS sequence"/>
</dbReference>
<gene>
    <name evidence="1" type="ORF">SAMN05216565_102520</name>
</gene>
<dbReference type="OrthoDB" id="2991736at2"/>
<evidence type="ECO:0000313" key="2">
    <source>
        <dbReference type="Proteomes" id="UP000199159"/>
    </source>
</evidence>
<keyword evidence="2" id="KW-1185">Reference proteome</keyword>
<accession>A0A1H0S3D9</accession>